<evidence type="ECO:0000259" key="1">
    <source>
        <dbReference type="Pfam" id="PF00134"/>
    </source>
</evidence>
<organism evidence="2 3">
    <name type="scientific">Rhodotorula paludigena</name>
    <dbReference type="NCBI Taxonomy" id="86838"/>
    <lineage>
        <taxon>Eukaryota</taxon>
        <taxon>Fungi</taxon>
        <taxon>Dikarya</taxon>
        <taxon>Basidiomycota</taxon>
        <taxon>Pucciniomycotina</taxon>
        <taxon>Microbotryomycetes</taxon>
        <taxon>Sporidiobolales</taxon>
        <taxon>Sporidiobolaceae</taxon>
        <taxon>Rhodotorula</taxon>
    </lineage>
</organism>
<dbReference type="GO" id="GO:0016538">
    <property type="term" value="F:cyclin-dependent protein serine/threonine kinase regulator activity"/>
    <property type="evidence" value="ECO:0007669"/>
    <property type="project" value="InterPro"/>
</dbReference>
<dbReference type="InterPro" id="IPR043198">
    <property type="entry name" value="Cyclin/Ssn8"/>
</dbReference>
<dbReference type="InterPro" id="IPR036915">
    <property type="entry name" value="Cyclin-like_sf"/>
</dbReference>
<dbReference type="PANTHER" id="PTHR10026">
    <property type="entry name" value="CYCLIN"/>
    <property type="match status" value="1"/>
</dbReference>
<dbReference type="Pfam" id="PF00134">
    <property type="entry name" value="Cyclin_N"/>
    <property type="match status" value="1"/>
</dbReference>
<dbReference type="GO" id="GO:0006357">
    <property type="term" value="P:regulation of transcription by RNA polymerase II"/>
    <property type="evidence" value="ECO:0007669"/>
    <property type="project" value="InterPro"/>
</dbReference>
<protein>
    <recommendedName>
        <fullName evidence="1">Cyclin N-terminal domain-containing protein</fullName>
    </recommendedName>
</protein>
<reference evidence="2 3" key="1">
    <citation type="submission" date="2021-12" db="EMBL/GenBank/DDBJ databases">
        <title>High titer production of polyol ester of fatty acids by Rhodotorula paludigena BS15 towards product separation-free biomass refinery.</title>
        <authorList>
            <person name="Mano J."/>
            <person name="Ono H."/>
            <person name="Tanaka T."/>
            <person name="Naito K."/>
            <person name="Sushida H."/>
            <person name="Ike M."/>
            <person name="Tokuyasu K."/>
            <person name="Kitaoka M."/>
        </authorList>
    </citation>
    <scope>NUCLEOTIDE SEQUENCE [LARGE SCALE GENOMIC DNA]</scope>
    <source>
        <strain evidence="2 3">BS15</strain>
    </source>
</reference>
<dbReference type="Gene3D" id="1.10.472.10">
    <property type="entry name" value="Cyclin-like"/>
    <property type="match status" value="2"/>
</dbReference>
<dbReference type="AlphaFoldDB" id="A0AAV5GDW7"/>
<sequence>MTATIQLATSSTEAQWYYTKQELARAPSVGEDADGTQLARERRQRQEAVRMLWRLRNYCETTTVPVSAAATFVHRFYMRESFQQWDARILATAAFFLASKSEEEPRGIKNIVAGFLFIRNRHVKFDSQSPEFRDARMQILAAEEALLRVLCFDLTLRHPHVFLIRVCEQAWTGEEAETGTTVARAAWLFLHDSLAAPLCLLYTPPVLAAASLVLACAQLDTPLPAAPLPLSEQRALHDFKVQEAEEGEEMPVFAPKVGWLDLLGVKAEDVEAAARDMLDGYKLALDPFVVEESQKHLAVKVDAVLSKLTAAESAEPPAVSGDAMKLD</sequence>
<dbReference type="EMBL" id="BQKY01000003">
    <property type="protein sequence ID" value="GJN88318.1"/>
    <property type="molecule type" value="Genomic_DNA"/>
</dbReference>
<evidence type="ECO:0000313" key="2">
    <source>
        <dbReference type="EMBL" id="GJN88318.1"/>
    </source>
</evidence>
<dbReference type="CDD" id="cd20546">
    <property type="entry name" value="CYCLIN_SpCG1C_ScCTK2-like_rpt2"/>
    <property type="match status" value="1"/>
</dbReference>
<gene>
    <name evidence="2" type="ORF">Rhopal_001283-T1</name>
</gene>
<dbReference type="InterPro" id="IPR006671">
    <property type="entry name" value="Cyclin_N"/>
</dbReference>
<accession>A0AAV5GDW7</accession>
<dbReference type="SUPFAM" id="SSF47954">
    <property type="entry name" value="Cyclin-like"/>
    <property type="match status" value="2"/>
</dbReference>
<proteinExistence type="predicted"/>
<name>A0AAV5GDW7_9BASI</name>
<dbReference type="Proteomes" id="UP001342314">
    <property type="component" value="Unassembled WGS sequence"/>
</dbReference>
<keyword evidence="3" id="KW-1185">Reference proteome</keyword>
<feature type="domain" description="Cyclin N-terminal" evidence="1">
    <location>
        <begin position="16"/>
        <end position="155"/>
    </location>
</feature>
<evidence type="ECO:0000313" key="3">
    <source>
        <dbReference type="Proteomes" id="UP001342314"/>
    </source>
</evidence>
<comment type="caution">
    <text evidence="2">The sequence shown here is derived from an EMBL/GenBank/DDBJ whole genome shotgun (WGS) entry which is preliminary data.</text>
</comment>